<feature type="region of interest" description="Disordered" evidence="1">
    <location>
        <begin position="91"/>
        <end position="178"/>
    </location>
</feature>
<evidence type="ECO:0000313" key="2">
    <source>
        <dbReference type="EMBL" id="EFO92741.1"/>
    </source>
</evidence>
<reference evidence="2" key="1">
    <citation type="submission" date="2007-07" db="EMBL/GenBank/DDBJ databases">
        <title>PCAP assembly of the Caenorhabditis remanei genome.</title>
        <authorList>
            <consortium name="The Caenorhabditis remanei Sequencing Consortium"/>
            <person name="Wilson R.K."/>
        </authorList>
    </citation>
    <scope>NUCLEOTIDE SEQUENCE [LARGE SCALE GENOMIC DNA]</scope>
    <source>
        <strain evidence="2">PB4641</strain>
    </source>
</reference>
<feature type="compositionally biased region" description="Polar residues" evidence="1">
    <location>
        <begin position="150"/>
        <end position="159"/>
    </location>
</feature>
<feature type="compositionally biased region" description="Basic and acidic residues" evidence="1">
    <location>
        <begin position="160"/>
        <end position="170"/>
    </location>
</feature>
<gene>
    <name evidence="2" type="ORF">CRE_20546</name>
</gene>
<dbReference type="EMBL" id="DS268595">
    <property type="protein sequence ID" value="EFO92741.1"/>
    <property type="molecule type" value="Genomic_DNA"/>
</dbReference>
<sequence length="284" mass="32415">MSDVSRGPQMEDPLVAAQKRLDLKQQRIDTLKQRLKDQKRELTLKFEEQLKKKEKELTLKHDNELLSQKVKYLEEINQKEQQINELLKNQVHQNQQQPTMPVPQYMVPPSQFSTPPGPANPSELVVAQAPCPQSSAPAPRAPNLADPSRKSSVTPQQHEQQNRKIEHQVKEGSTQSLAGLNHKRDLLESDAPEGNNLQDYEIRNQQNDIEGVPDEVEPNEELDLSNERQVGDQLSSQYFETVINNNFGYIRNCNITGTEKYNQYSDSFTNMIASKLKNSEKSGM</sequence>
<evidence type="ECO:0000256" key="1">
    <source>
        <dbReference type="SAM" id="MobiDB-lite"/>
    </source>
</evidence>
<name>E3NCD2_CAERE</name>
<organism evidence="3">
    <name type="scientific">Caenorhabditis remanei</name>
    <name type="common">Caenorhabditis vulgaris</name>
    <dbReference type="NCBI Taxonomy" id="31234"/>
    <lineage>
        <taxon>Eukaryota</taxon>
        <taxon>Metazoa</taxon>
        <taxon>Ecdysozoa</taxon>
        <taxon>Nematoda</taxon>
        <taxon>Chromadorea</taxon>
        <taxon>Rhabditida</taxon>
        <taxon>Rhabditina</taxon>
        <taxon>Rhabditomorpha</taxon>
        <taxon>Rhabditoidea</taxon>
        <taxon>Rhabditidae</taxon>
        <taxon>Peloderinae</taxon>
        <taxon>Caenorhabditis</taxon>
    </lineage>
</organism>
<dbReference type="HOGENOM" id="CLU_980849_0_0_1"/>
<keyword evidence="3" id="KW-1185">Reference proteome</keyword>
<accession>E3NCD2</accession>
<proteinExistence type="predicted"/>
<protein>
    <submittedName>
        <fullName evidence="2">Uncharacterized protein</fullName>
    </submittedName>
</protein>
<evidence type="ECO:0000313" key="3">
    <source>
        <dbReference type="Proteomes" id="UP000008281"/>
    </source>
</evidence>
<dbReference type="Proteomes" id="UP000008281">
    <property type="component" value="Unassembled WGS sequence"/>
</dbReference>
<dbReference type="InParanoid" id="E3NCD2"/>
<feature type="compositionally biased region" description="Low complexity" evidence="1">
    <location>
        <begin position="127"/>
        <end position="142"/>
    </location>
</feature>
<dbReference type="AlphaFoldDB" id="E3NCD2"/>